<feature type="compositionally biased region" description="Polar residues" evidence="1">
    <location>
        <begin position="137"/>
        <end position="151"/>
    </location>
</feature>
<gene>
    <name evidence="2" type="ORF">PT974_05171</name>
</gene>
<reference evidence="2 3" key="1">
    <citation type="submission" date="2024-01" db="EMBL/GenBank/DDBJ databases">
        <title>Complete genome of Cladobotryum mycophilum ATHUM6906.</title>
        <authorList>
            <person name="Christinaki A.C."/>
            <person name="Myridakis A.I."/>
            <person name="Kouvelis V.N."/>
        </authorList>
    </citation>
    <scope>NUCLEOTIDE SEQUENCE [LARGE SCALE GENOMIC DNA]</scope>
    <source>
        <strain evidence="2 3">ATHUM6906</strain>
    </source>
</reference>
<dbReference type="Proteomes" id="UP001338125">
    <property type="component" value="Unassembled WGS sequence"/>
</dbReference>
<evidence type="ECO:0000313" key="3">
    <source>
        <dbReference type="Proteomes" id="UP001338125"/>
    </source>
</evidence>
<name>A0ABR0SSH5_9HYPO</name>
<sequence length="227" mass="24078">METLHPTPSAPKARKLNPTSKGHNTNPRSAASRPKKPTPNAETSGMNITSSGSHNPETAASTSNDPAPNVYPSIITVSNYCKPSPKPKPSTTNSLTLDVPTTATAVPKSRSPSPIRTPNNPNLKVLPSVISTLRDLSPNSNSGSRTPNAGSQKRRAADLEIDHNEMERDAERGEGCVTDISTVDSEPHSKRRKQGLPDDDLSGGRSSRKPSDDGSSTLRSSGIQNED</sequence>
<feature type="compositionally biased region" description="Polar residues" evidence="1">
    <location>
        <begin position="213"/>
        <end position="227"/>
    </location>
</feature>
<feature type="compositionally biased region" description="Polar residues" evidence="1">
    <location>
        <begin position="91"/>
        <end position="122"/>
    </location>
</feature>
<feature type="compositionally biased region" description="Basic and acidic residues" evidence="1">
    <location>
        <begin position="155"/>
        <end position="174"/>
    </location>
</feature>
<evidence type="ECO:0000256" key="1">
    <source>
        <dbReference type="SAM" id="MobiDB-lite"/>
    </source>
</evidence>
<proteinExistence type="predicted"/>
<keyword evidence="3" id="KW-1185">Reference proteome</keyword>
<feature type="compositionally biased region" description="Polar residues" evidence="1">
    <location>
        <begin position="17"/>
        <end position="29"/>
    </location>
</feature>
<comment type="caution">
    <text evidence="2">The sequence shown here is derived from an EMBL/GenBank/DDBJ whole genome shotgun (WGS) entry which is preliminary data.</text>
</comment>
<dbReference type="EMBL" id="JAVFKD010000010">
    <property type="protein sequence ID" value="KAK5994686.1"/>
    <property type="molecule type" value="Genomic_DNA"/>
</dbReference>
<evidence type="ECO:0000313" key="2">
    <source>
        <dbReference type="EMBL" id="KAK5994686.1"/>
    </source>
</evidence>
<feature type="region of interest" description="Disordered" evidence="1">
    <location>
        <begin position="1"/>
        <end position="227"/>
    </location>
</feature>
<feature type="compositionally biased region" description="Polar residues" evidence="1">
    <location>
        <begin position="40"/>
        <end position="66"/>
    </location>
</feature>
<organism evidence="2 3">
    <name type="scientific">Cladobotryum mycophilum</name>
    <dbReference type="NCBI Taxonomy" id="491253"/>
    <lineage>
        <taxon>Eukaryota</taxon>
        <taxon>Fungi</taxon>
        <taxon>Dikarya</taxon>
        <taxon>Ascomycota</taxon>
        <taxon>Pezizomycotina</taxon>
        <taxon>Sordariomycetes</taxon>
        <taxon>Hypocreomycetidae</taxon>
        <taxon>Hypocreales</taxon>
        <taxon>Hypocreaceae</taxon>
        <taxon>Cladobotryum</taxon>
    </lineage>
</organism>
<protein>
    <submittedName>
        <fullName evidence="2">Uncharacterized protein</fullName>
    </submittedName>
</protein>
<accession>A0ABR0SSH5</accession>